<dbReference type="InterPro" id="IPR037171">
    <property type="entry name" value="NagB/RpiA_transferase-like"/>
</dbReference>
<dbReference type="InterPro" id="IPR024185">
    <property type="entry name" value="FTHF_cligase-like_sf"/>
</dbReference>
<keyword evidence="2" id="KW-0694">RNA-binding</keyword>
<dbReference type="Gene3D" id="3.40.50.10420">
    <property type="entry name" value="NagB/RpiA/CoA transferase-like"/>
    <property type="match status" value="1"/>
</dbReference>
<dbReference type="InterPro" id="IPR035979">
    <property type="entry name" value="RBD_domain_sf"/>
</dbReference>
<dbReference type="AlphaFoldDB" id="A0A7I8VHC2"/>
<gene>
    <name evidence="4" type="ORF">DGYR_LOCUS3484</name>
</gene>
<dbReference type="Gene3D" id="3.30.70.330">
    <property type="match status" value="1"/>
</dbReference>
<dbReference type="PANTHER" id="PTHR13017">
    <property type="entry name" value="5-FORMYLTETRAHYDROFOLATE CYCLO-LIGASE-RELATED"/>
    <property type="match status" value="1"/>
</dbReference>
<dbReference type="GO" id="GO:0005737">
    <property type="term" value="C:cytoplasm"/>
    <property type="evidence" value="ECO:0007669"/>
    <property type="project" value="TreeGrafter"/>
</dbReference>
<sequence>MASVEDGNVLLDAASKMGAEVSKQAIREKVWEHFESNDIAANPIPVKNRIPNFKTSAAACDKLAELEVFTKANIIKVNPDKPQQQIRFRTLECNKTLLVPTPRLARGLFNRIEPPANANKKVLRTCSSTIGLKHYKTQIGLDTNVKLDLLVVGSVAVSPTGVRIGKGEGFADLEYALLGTVGAITPETLIVTVVHESQVIDIPESLVQPHDFGVDMIVTPTQVIEVKPRKERPTPKIDWSILTVEKYRATGILKQLREKEKADGKDVKLVDQGEVDPDDEIITPEKKSIRRRNYENKENEGEQGNGEMKKRNRKVFKRRFLKKKGQRLEENENSNAQQGEDNEKKDIPKRKYQKRPRRRTDDKEMKDGKENKENKENSDAKKKNRQPMYAVWLGKISRDVRVSELKEQVRGRGVLPVHVVWRPQTRSAFLLLFEAAKAEEAVDKLDGLDVNGCKPIVEISRKTKQRLSEGEKEEKTQEVVVENEA</sequence>
<feature type="region of interest" description="Disordered" evidence="3">
    <location>
        <begin position="263"/>
        <end position="386"/>
    </location>
</feature>
<feature type="compositionally biased region" description="Acidic residues" evidence="3">
    <location>
        <begin position="273"/>
        <end position="282"/>
    </location>
</feature>
<name>A0A7I8VHC2_9ANNE</name>
<feature type="compositionally biased region" description="Basic and acidic residues" evidence="3">
    <location>
        <begin position="466"/>
        <end position="477"/>
    </location>
</feature>
<dbReference type="Proteomes" id="UP000549394">
    <property type="component" value="Unassembled WGS sequence"/>
</dbReference>
<feature type="compositionally biased region" description="Basic residues" evidence="3">
    <location>
        <begin position="310"/>
        <end position="325"/>
    </location>
</feature>
<keyword evidence="5" id="KW-1185">Reference proteome</keyword>
<accession>A0A7I8VHC2</accession>
<feature type="compositionally biased region" description="Basic residues" evidence="3">
    <location>
        <begin position="347"/>
        <end position="358"/>
    </location>
</feature>
<feature type="compositionally biased region" description="Basic and acidic residues" evidence="3">
    <location>
        <begin position="359"/>
        <end position="381"/>
    </location>
</feature>
<feature type="region of interest" description="Disordered" evidence="3">
    <location>
        <begin position="464"/>
        <end position="485"/>
    </location>
</feature>
<evidence type="ECO:0000256" key="1">
    <source>
        <dbReference type="ARBA" id="ARBA00015518"/>
    </source>
</evidence>
<proteinExistence type="predicted"/>
<dbReference type="GO" id="GO:0003723">
    <property type="term" value="F:RNA binding"/>
    <property type="evidence" value="ECO:0007669"/>
    <property type="project" value="UniProtKB-KW"/>
</dbReference>
<dbReference type="InterPro" id="IPR012677">
    <property type="entry name" value="Nucleotide-bd_a/b_plait_sf"/>
</dbReference>
<dbReference type="Pfam" id="PF01812">
    <property type="entry name" value="5-FTHF_cyc-lig"/>
    <property type="match status" value="1"/>
</dbReference>
<dbReference type="SUPFAM" id="SSF100950">
    <property type="entry name" value="NagB/RpiA/CoA transferase-like"/>
    <property type="match status" value="1"/>
</dbReference>
<dbReference type="EMBL" id="CAJFCJ010000005">
    <property type="protein sequence ID" value="CAD5114658.1"/>
    <property type="molecule type" value="Genomic_DNA"/>
</dbReference>
<evidence type="ECO:0000313" key="4">
    <source>
        <dbReference type="EMBL" id="CAD5114658.1"/>
    </source>
</evidence>
<organism evidence="4 5">
    <name type="scientific">Dimorphilus gyrociliatus</name>
    <dbReference type="NCBI Taxonomy" id="2664684"/>
    <lineage>
        <taxon>Eukaryota</taxon>
        <taxon>Metazoa</taxon>
        <taxon>Spiralia</taxon>
        <taxon>Lophotrochozoa</taxon>
        <taxon>Annelida</taxon>
        <taxon>Polychaeta</taxon>
        <taxon>Polychaeta incertae sedis</taxon>
        <taxon>Dinophilidae</taxon>
        <taxon>Dimorphilus</taxon>
    </lineage>
</organism>
<protein>
    <recommendedName>
        <fullName evidence="1">Methenyltetrahydrofolate synthase domain-containing protein</fullName>
    </recommendedName>
</protein>
<comment type="caution">
    <text evidence="4">The sequence shown here is derived from an EMBL/GenBank/DDBJ whole genome shotgun (WGS) entry which is preliminary data.</text>
</comment>
<dbReference type="PANTHER" id="PTHR13017:SF0">
    <property type="entry name" value="METHENYLTETRAHYDROFOLATE SYNTHASE DOMAIN-CONTAINING PROTEIN"/>
    <property type="match status" value="1"/>
</dbReference>
<feature type="compositionally biased region" description="Basic and acidic residues" evidence="3">
    <location>
        <begin position="283"/>
        <end position="300"/>
    </location>
</feature>
<dbReference type="FunFam" id="3.40.50.10420:FF:000001">
    <property type="entry name" value="Methenyltetrahydrofolate synthase domain-containing protein"/>
    <property type="match status" value="1"/>
</dbReference>
<evidence type="ECO:0000256" key="3">
    <source>
        <dbReference type="SAM" id="MobiDB-lite"/>
    </source>
</evidence>
<reference evidence="4 5" key="1">
    <citation type="submission" date="2020-08" db="EMBL/GenBank/DDBJ databases">
        <authorList>
            <person name="Hejnol A."/>
        </authorList>
    </citation>
    <scope>NUCLEOTIDE SEQUENCE [LARGE SCALE GENOMIC DNA]</scope>
</reference>
<dbReference type="InterPro" id="IPR002698">
    <property type="entry name" value="FTHF_cligase"/>
</dbReference>
<dbReference type="OrthoDB" id="433414at2759"/>
<evidence type="ECO:0000313" key="5">
    <source>
        <dbReference type="Proteomes" id="UP000549394"/>
    </source>
</evidence>
<dbReference type="SUPFAM" id="SSF54928">
    <property type="entry name" value="RNA-binding domain, RBD"/>
    <property type="match status" value="1"/>
</dbReference>
<evidence type="ECO:0000256" key="2">
    <source>
        <dbReference type="ARBA" id="ARBA00022884"/>
    </source>
</evidence>